<comment type="function">
    <text evidence="6 8">Binds the lower part of the 30S subunit head. Binds mRNA in the 70S ribosome, positioning it for translation.</text>
</comment>
<evidence type="ECO:0000256" key="2">
    <source>
        <dbReference type="ARBA" id="ARBA00022730"/>
    </source>
</evidence>
<dbReference type="GO" id="GO:0003729">
    <property type="term" value="F:mRNA binding"/>
    <property type="evidence" value="ECO:0007669"/>
    <property type="project" value="UniProtKB-UniRule"/>
</dbReference>
<dbReference type="InterPro" id="IPR004044">
    <property type="entry name" value="KH_dom_type_2"/>
</dbReference>
<dbReference type="Gene3D" id="3.30.300.20">
    <property type="match status" value="1"/>
</dbReference>
<dbReference type="PANTHER" id="PTHR11760">
    <property type="entry name" value="30S/40S RIBOSOMAL PROTEIN S3"/>
    <property type="match status" value="1"/>
</dbReference>
<dbReference type="GO" id="GO:0022627">
    <property type="term" value="C:cytosolic small ribosomal subunit"/>
    <property type="evidence" value="ECO:0007669"/>
    <property type="project" value="TreeGrafter"/>
</dbReference>
<keyword evidence="3 8" id="KW-0694">RNA-binding</keyword>
<evidence type="ECO:0000256" key="5">
    <source>
        <dbReference type="ARBA" id="ARBA00023274"/>
    </source>
</evidence>
<dbReference type="FunFam" id="3.30.300.20:FF:000001">
    <property type="entry name" value="30S ribosomal protein S3"/>
    <property type="match status" value="1"/>
</dbReference>
<dbReference type="Pfam" id="PF00189">
    <property type="entry name" value="Ribosomal_S3_C"/>
    <property type="match status" value="1"/>
</dbReference>
<keyword evidence="4 8" id="KW-0689">Ribosomal protein</keyword>
<dbReference type="EMBL" id="MHCT01000017">
    <property type="protein sequence ID" value="OGY26007.1"/>
    <property type="molecule type" value="Genomic_DNA"/>
</dbReference>
<dbReference type="GO" id="GO:0003735">
    <property type="term" value="F:structural constituent of ribosome"/>
    <property type="evidence" value="ECO:0007669"/>
    <property type="project" value="InterPro"/>
</dbReference>
<feature type="domain" description="KH type-2" evidence="9">
    <location>
        <begin position="40"/>
        <end position="108"/>
    </location>
</feature>
<dbReference type="GO" id="GO:0006412">
    <property type="term" value="P:translation"/>
    <property type="evidence" value="ECO:0007669"/>
    <property type="project" value="UniProtKB-UniRule"/>
</dbReference>
<sequence>MGQKVNPIAVRLALRRNWLSRWFAGDDKKYQELLLEDVKIRSLIMSKLKLAGVSRVIIERSSGKINISVRVARPGMVIGRGGSGVEELKKTVEGQVGQKVSLNVEEIKSPDLDAYLVARGIADQIERRFSVKRVMLQTIDRVMGAGAAGVKIICSGRLGGAEIARREKEVRGSIPTSTLRANIDFAKVDAKTATAGVVGVKVWIHKKEKE</sequence>
<dbReference type="InterPro" id="IPR005704">
    <property type="entry name" value="Ribosomal_uS3_bac-typ"/>
</dbReference>
<dbReference type="SMART" id="SM00322">
    <property type="entry name" value="KH"/>
    <property type="match status" value="1"/>
</dbReference>
<keyword evidence="5 8" id="KW-0687">Ribonucleoprotein</keyword>
<dbReference type="InterPro" id="IPR009019">
    <property type="entry name" value="KH_sf_prok-type"/>
</dbReference>
<dbReference type="InterPro" id="IPR057258">
    <property type="entry name" value="Ribosomal_uS3"/>
</dbReference>
<reference evidence="10 11" key="1">
    <citation type="journal article" date="2016" name="Nat. Commun.">
        <title>Thousands of microbial genomes shed light on interconnected biogeochemical processes in an aquifer system.</title>
        <authorList>
            <person name="Anantharaman K."/>
            <person name="Brown C.T."/>
            <person name="Hug L.A."/>
            <person name="Sharon I."/>
            <person name="Castelle C.J."/>
            <person name="Probst A.J."/>
            <person name="Thomas B.C."/>
            <person name="Singh A."/>
            <person name="Wilkins M.J."/>
            <person name="Karaoz U."/>
            <person name="Brodie E.L."/>
            <person name="Williams K.H."/>
            <person name="Hubbard S.S."/>
            <person name="Banfield J.F."/>
        </authorList>
    </citation>
    <scope>NUCLEOTIDE SEQUENCE [LARGE SCALE GENOMIC DNA]</scope>
</reference>
<dbReference type="HAMAP" id="MF_01309_B">
    <property type="entry name" value="Ribosomal_uS3_B"/>
    <property type="match status" value="1"/>
</dbReference>
<evidence type="ECO:0000313" key="10">
    <source>
        <dbReference type="EMBL" id="OGY26007.1"/>
    </source>
</evidence>
<name>A0A1G1WFI8_9BACT</name>
<dbReference type="Proteomes" id="UP000177588">
    <property type="component" value="Unassembled WGS sequence"/>
</dbReference>
<dbReference type="PROSITE" id="PS50823">
    <property type="entry name" value="KH_TYPE_2"/>
    <property type="match status" value="1"/>
</dbReference>
<gene>
    <name evidence="8" type="primary">rpsC</name>
    <name evidence="10" type="ORF">A2Z24_02740</name>
</gene>
<dbReference type="SUPFAM" id="SSF54821">
    <property type="entry name" value="Ribosomal protein S3 C-terminal domain"/>
    <property type="match status" value="1"/>
</dbReference>
<dbReference type="InterPro" id="IPR036419">
    <property type="entry name" value="Ribosomal_S3_C_sf"/>
</dbReference>
<dbReference type="AlphaFoldDB" id="A0A1G1WFI8"/>
<keyword evidence="2 8" id="KW-0699">rRNA-binding</keyword>
<evidence type="ECO:0000256" key="7">
    <source>
        <dbReference type="ARBA" id="ARBA00035257"/>
    </source>
</evidence>
<dbReference type="Gene3D" id="3.30.1140.32">
    <property type="entry name" value="Ribosomal protein S3, C-terminal domain"/>
    <property type="match status" value="1"/>
</dbReference>
<dbReference type="NCBIfam" id="TIGR01009">
    <property type="entry name" value="rpsC_bact"/>
    <property type="match status" value="1"/>
</dbReference>
<dbReference type="InterPro" id="IPR001351">
    <property type="entry name" value="Ribosomal_uS3_C"/>
</dbReference>
<dbReference type="SUPFAM" id="SSF54814">
    <property type="entry name" value="Prokaryotic type KH domain (KH-domain type II)"/>
    <property type="match status" value="1"/>
</dbReference>
<comment type="similarity">
    <text evidence="1 8">Belongs to the universal ribosomal protein uS3 family.</text>
</comment>
<evidence type="ECO:0000256" key="4">
    <source>
        <dbReference type="ARBA" id="ARBA00022980"/>
    </source>
</evidence>
<dbReference type="CDD" id="cd02412">
    <property type="entry name" value="KH-II_30S_S3"/>
    <property type="match status" value="1"/>
</dbReference>
<evidence type="ECO:0000259" key="9">
    <source>
        <dbReference type="PROSITE" id="PS50823"/>
    </source>
</evidence>
<evidence type="ECO:0000256" key="6">
    <source>
        <dbReference type="ARBA" id="ARBA00024998"/>
    </source>
</evidence>
<comment type="caution">
    <text evidence="10">The sequence shown here is derived from an EMBL/GenBank/DDBJ whole genome shotgun (WGS) entry which is preliminary data.</text>
</comment>
<evidence type="ECO:0000256" key="8">
    <source>
        <dbReference type="HAMAP-Rule" id="MF_01309"/>
    </source>
</evidence>
<evidence type="ECO:0000313" key="11">
    <source>
        <dbReference type="Proteomes" id="UP000177588"/>
    </source>
</evidence>
<dbReference type="Pfam" id="PF07650">
    <property type="entry name" value="KH_2"/>
    <property type="match status" value="1"/>
</dbReference>
<organism evidence="10 11">
    <name type="scientific">Candidatus Woykebacteria bacterium RBG_16_44_10</name>
    <dbReference type="NCBI Taxonomy" id="1802597"/>
    <lineage>
        <taxon>Bacteria</taxon>
        <taxon>Candidatus Woykeibacteriota</taxon>
    </lineage>
</organism>
<protein>
    <recommendedName>
        <fullName evidence="7 8">Small ribosomal subunit protein uS3</fullName>
    </recommendedName>
</protein>
<dbReference type="PANTHER" id="PTHR11760:SF19">
    <property type="entry name" value="SMALL RIBOSOMAL SUBUNIT PROTEIN US3C"/>
    <property type="match status" value="1"/>
</dbReference>
<accession>A0A1G1WFI8</accession>
<evidence type="ECO:0000256" key="1">
    <source>
        <dbReference type="ARBA" id="ARBA00010761"/>
    </source>
</evidence>
<dbReference type="STRING" id="1802597.A2Z24_02740"/>
<dbReference type="InterPro" id="IPR004087">
    <property type="entry name" value="KH_dom"/>
</dbReference>
<proteinExistence type="inferred from homology"/>
<evidence type="ECO:0000256" key="3">
    <source>
        <dbReference type="ARBA" id="ARBA00022884"/>
    </source>
</evidence>
<dbReference type="InterPro" id="IPR015946">
    <property type="entry name" value="KH_dom-like_a/b"/>
</dbReference>
<dbReference type="GO" id="GO:0019843">
    <property type="term" value="F:rRNA binding"/>
    <property type="evidence" value="ECO:0007669"/>
    <property type="project" value="UniProtKB-UniRule"/>
</dbReference>
<comment type="subunit">
    <text evidence="8">Part of the 30S ribosomal subunit. Forms a tight complex with proteins S10 and S14.</text>
</comment>